<feature type="region of interest" description="Disordered" evidence="1">
    <location>
        <begin position="578"/>
        <end position="597"/>
    </location>
</feature>
<proteinExistence type="predicted"/>
<accession>A0A8I6RG15</accession>
<sequence>MDGRALSRKRASMDKDEKHLLQYTKFHNRERYSMNYNSYEAAIIDPEEKKVRMLQYTFPGYKLRSMKDYQEGATQTHLSIHASLPEGENAKLKQEMSLEECKPEVAVETAVKEAKKELKIDKNERGSLAAHGWVGPPLIVKMRINDFLFIEITPVALPPVLLRLNKGAIDHHTLEISVVPGPQFVPQVVVMISGLEIYPHNQYNLLSVNKSLARRPIMFIDSGRNTQVKTGGRWLGKKDGMQNLAMAECMLDQNQPEEEEVEDEGFDMPQSWLQLHYDKMQKVKEYHLNKYKLEKGTDVSPTSVGNPLKVLFERDYEPSYKHRSPKQMKKFHLENKLMYSKHFIYSPHGTLNNRDRTNSITKAHAATSHMAFLKRMVPLNLVPSGEELDYIEADPKATRGRRGTFYPQNEVYDTPLSEMDEPTNAGLPKINKITIENKENEKKDEVVSDVPVPKIERSNSSKVTWTHNNPKREHLKSVLLHRESMVDMQIQPLVSDSPKHGRTTSEEYALARINRYLHARGASPVSPSPHGSQPYQWGVEEDQTVTDRLKRGIDKLGQTINEDRKSTTLSQKSFFGNASRKSFKSDESDRKEARGNSLYKKKSTISVDSFKTAKEMSEAEDKNNKRKTPQKRKKSLKRHSSKDRPLPTIKEESPAFEKSPKKSFTDMALGIQKEMSPIRDEINSLRDKMAKVRRSDQQSEVPVTIAKENELRKSLPQSLDAEPIWESRHSAVSVFLEPPSPQTSSISGDENQPEKKKGVKRFYQRFTKKK</sequence>
<dbReference type="KEGG" id="clec:106663120"/>
<keyword evidence="3" id="KW-1185">Reference proteome</keyword>
<evidence type="ECO:0000256" key="1">
    <source>
        <dbReference type="SAM" id="MobiDB-lite"/>
    </source>
</evidence>
<dbReference type="OrthoDB" id="10639591at2759"/>
<feature type="region of interest" description="Disordered" evidence="1">
    <location>
        <begin position="602"/>
        <end position="664"/>
    </location>
</feature>
<feature type="compositionally biased region" description="Basic residues" evidence="1">
    <location>
        <begin position="757"/>
        <end position="770"/>
    </location>
</feature>
<dbReference type="Proteomes" id="UP000494040">
    <property type="component" value="Unassembled WGS sequence"/>
</dbReference>
<feature type="region of interest" description="Disordered" evidence="1">
    <location>
        <begin position="735"/>
        <end position="770"/>
    </location>
</feature>
<organism evidence="2 3">
    <name type="scientific">Cimex lectularius</name>
    <name type="common">Bed bug</name>
    <name type="synonym">Acanthia lectularia</name>
    <dbReference type="NCBI Taxonomy" id="79782"/>
    <lineage>
        <taxon>Eukaryota</taxon>
        <taxon>Metazoa</taxon>
        <taxon>Ecdysozoa</taxon>
        <taxon>Arthropoda</taxon>
        <taxon>Hexapoda</taxon>
        <taxon>Insecta</taxon>
        <taxon>Pterygota</taxon>
        <taxon>Neoptera</taxon>
        <taxon>Paraneoptera</taxon>
        <taxon>Hemiptera</taxon>
        <taxon>Heteroptera</taxon>
        <taxon>Panheteroptera</taxon>
        <taxon>Cimicomorpha</taxon>
        <taxon>Cimicidae</taxon>
        <taxon>Cimex</taxon>
    </lineage>
</organism>
<feature type="region of interest" description="Disordered" evidence="1">
    <location>
        <begin position="687"/>
        <end position="708"/>
    </location>
</feature>
<dbReference type="AlphaFoldDB" id="A0A8I6RG15"/>
<name>A0A8I6RG15_CIMLE</name>
<evidence type="ECO:0000313" key="3">
    <source>
        <dbReference type="Proteomes" id="UP000494040"/>
    </source>
</evidence>
<feature type="compositionally biased region" description="Basic residues" evidence="1">
    <location>
        <begin position="624"/>
        <end position="641"/>
    </location>
</feature>
<dbReference type="RefSeq" id="XP_014243188.1">
    <property type="nucleotide sequence ID" value="XM_014387702.2"/>
</dbReference>
<dbReference type="GeneID" id="106663120"/>
<evidence type="ECO:0000313" key="2">
    <source>
        <dbReference type="EnsemblMetazoa" id="XP_014243188.1"/>
    </source>
</evidence>
<protein>
    <submittedName>
        <fullName evidence="2">Uncharacterized protein</fullName>
    </submittedName>
</protein>
<dbReference type="EnsemblMetazoa" id="XM_014387702.2">
    <property type="protein sequence ID" value="XP_014243188.1"/>
    <property type="gene ID" value="LOC106663120"/>
</dbReference>
<feature type="compositionally biased region" description="Basic and acidic residues" evidence="1">
    <location>
        <begin position="611"/>
        <end position="623"/>
    </location>
</feature>
<reference evidence="2" key="1">
    <citation type="submission" date="2022-01" db="UniProtKB">
        <authorList>
            <consortium name="EnsemblMetazoa"/>
        </authorList>
    </citation>
    <scope>IDENTIFICATION</scope>
</reference>
<feature type="compositionally biased region" description="Basic and acidic residues" evidence="1">
    <location>
        <begin position="642"/>
        <end position="664"/>
    </location>
</feature>
<feature type="compositionally biased region" description="Basic and acidic residues" evidence="1">
    <location>
        <begin position="687"/>
        <end position="697"/>
    </location>
</feature>
<feature type="compositionally biased region" description="Basic and acidic residues" evidence="1">
    <location>
        <begin position="583"/>
        <end position="594"/>
    </location>
</feature>